<dbReference type="Proteomes" id="UP000243348">
    <property type="component" value="Nucleomorph 3"/>
</dbReference>
<evidence type="ECO:0000313" key="2">
    <source>
        <dbReference type="EMBL" id="AFP65573.1"/>
    </source>
</evidence>
<evidence type="ECO:0000313" key="3">
    <source>
        <dbReference type="Proteomes" id="UP000243348"/>
    </source>
</evidence>
<organism evidence="2 3">
    <name type="scientific">Chroomonas mesostigmatica CCMP1168</name>
    <dbReference type="NCBI Taxonomy" id="1195612"/>
    <lineage>
        <taxon>Eukaryota</taxon>
        <taxon>Cryptophyceae</taxon>
        <taxon>Pyrenomonadales</taxon>
        <taxon>Chroomonadaceae</taxon>
        <taxon>Chroomonas</taxon>
    </lineage>
</organism>
<keyword evidence="1" id="KW-1133">Transmembrane helix</keyword>
<sequence length="76" mass="9158">MDLFFLKFTLHNPKYLFKFNLKLLKKNQIRYIILPPSKECLTKNNKMKELVFINVILSFFFMIFGFQSSGQTFLIQ</sequence>
<name>J7G8H5_9CRYP</name>
<gene>
    <name evidence="2" type="ORF">CMESO_421</name>
</gene>
<dbReference type="EMBL" id="CP003682">
    <property type="protein sequence ID" value="AFP65573.1"/>
    <property type="molecule type" value="Genomic_DNA"/>
</dbReference>
<accession>J7G8H5</accession>
<reference evidence="2 3" key="1">
    <citation type="journal article" date="2012" name="Genome Biol. Evol.">
        <title>Nucleomorph genome sequence of the cryptophyte alga Chroomonas mesostigmatica CCMP1168 reveals lineage-specific gene loss and genome complexity.</title>
        <authorList>
            <person name="Moore C.E."/>
            <person name="Curtis B."/>
            <person name="Mills T."/>
            <person name="Tanifuji G."/>
            <person name="Archibald J.M."/>
        </authorList>
    </citation>
    <scope>NUCLEOTIDE SEQUENCE [LARGE SCALE GENOMIC DNA]</scope>
    <source>
        <strain evidence="2 3">CCMP1168</strain>
    </source>
</reference>
<feature type="transmembrane region" description="Helical" evidence="1">
    <location>
        <begin position="50"/>
        <end position="67"/>
    </location>
</feature>
<geneLocation type="nucleomorph" evidence="2"/>
<dbReference type="AlphaFoldDB" id="J7G8H5"/>
<evidence type="ECO:0000256" key="1">
    <source>
        <dbReference type="SAM" id="Phobius"/>
    </source>
</evidence>
<protein>
    <submittedName>
        <fullName evidence="2">Uncharacterized protein</fullName>
    </submittedName>
</protein>
<keyword evidence="1" id="KW-0812">Transmembrane</keyword>
<proteinExistence type="predicted"/>
<keyword evidence="2" id="KW-0542">Nucleomorph</keyword>
<keyword evidence="1" id="KW-0472">Membrane</keyword>